<dbReference type="Gene3D" id="3.30.70.60">
    <property type="match status" value="1"/>
</dbReference>
<protein>
    <recommendedName>
        <fullName evidence="7">30S ribosomal protein S6</fullName>
    </recommendedName>
</protein>
<evidence type="ECO:0000313" key="6">
    <source>
        <dbReference type="EMBL" id="SUZ75489.1"/>
    </source>
</evidence>
<dbReference type="GO" id="GO:0003735">
    <property type="term" value="F:structural constituent of ribosome"/>
    <property type="evidence" value="ECO:0007669"/>
    <property type="project" value="InterPro"/>
</dbReference>
<comment type="similarity">
    <text evidence="1">Belongs to the bacterial ribosomal protein bS6 family.</text>
</comment>
<dbReference type="InterPro" id="IPR020815">
    <property type="entry name" value="Ribosomal_bS6_CS"/>
</dbReference>
<keyword evidence="4" id="KW-0689">Ribosomal protein</keyword>
<dbReference type="GO" id="GO:0022627">
    <property type="term" value="C:cytosolic small ribosomal subunit"/>
    <property type="evidence" value="ECO:0007669"/>
    <property type="project" value="TreeGrafter"/>
</dbReference>
<dbReference type="PANTHER" id="PTHR21011">
    <property type="entry name" value="MITOCHONDRIAL 28S RIBOSOMAL PROTEIN S6"/>
    <property type="match status" value="1"/>
</dbReference>
<sequence length="113" mass="13204">MPYYEHVFIARPEIAPQQVEGIVESLRKLVNDGGGKPIYSEYWGLRHLAYKINKNERGHYSLIRIDSPNSTIKELERVQSLNEDVIRYMTIKTKELSEEPSVMMKSSEKKDVY</sequence>
<keyword evidence="3" id="KW-0694">RNA-binding</keyword>
<accession>A0A381QAS1</accession>
<evidence type="ECO:0000256" key="1">
    <source>
        <dbReference type="ARBA" id="ARBA00009512"/>
    </source>
</evidence>
<dbReference type="PANTHER" id="PTHR21011:SF1">
    <property type="entry name" value="SMALL RIBOSOMAL SUBUNIT PROTEIN BS6M"/>
    <property type="match status" value="1"/>
</dbReference>
<proteinExistence type="inferred from homology"/>
<dbReference type="Pfam" id="PF01250">
    <property type="entry name" value="Ribosomal_S6"/>
    <property type="match status" value="1"/>
</dbReference>
<dbReference type="CDD" id="cd00473">
    <property type="entry name" value="bS6"/>
    <property type="match status" value="1"/>
</dbReference>
<dbReference type="GO" id="GO:0070181">
    <property type="term" value="F:small ribosomal subunit rRNA binding"/>
    <property type="evidence" value="ECO:0007669"/>
    <property type="project" value="TreeGrafter"/>
</dbReference>
<dbReference type="GO" id="GO:0006412">
    <property type="term" value="P:translation"/>
    <property type="evidence" value="ECO:0007669"/>
    <property type="project" value="InterPro"/>
</dbReference>
<evidence type="ECO:0000256" key="5">
    <source>
        <dbReference type="ARBA" id="ARBA00023274"/>
    </source>
</evidence>
<dbReference type="InterPro" id="IPR000529">
    <property type="entry name" value="Ribosomal_bS6"/>
</dbReference>
<dbReference type="InterPro" id="IPR014717">
    <property type="entry name" value="Transl_elong_EF1B/ribsomal_bS6"/>
</dbReference>
<organism evidence="6">
    <name type="scientific">marine metagenome</name>
    <dbReference type="NCBI Taxonomy" id="408172"/>
    <lineage>
        <taxon>unclassified sequences</taxon>
        <taxon>metagenomes</taxon>
        <taxon>ecological metagenomes</taxon>
    </lineage>
</organism>
<dbReference type="SUPFAM" id="SSF54995">
    <property type="entry name" value="Ribosomal protein S6"/>
    <property type="match status" value="1"/>
</dbReference>
<name>A0A381QAS1_9ZZZZ</name>
<keyword evidence="2" id="KW-0699">rRNA-binding</keyword>
<dbReference type="AlphaFoldDB" id="A0A381QAS1"/>
<dbReference type="InterPro" id="IPR020814">
    <property type="entry name" value="Ribosomal_S6_plastid/chlpt"/>
</dbReference>
<gene>
    <name evidence="6" type="ORF">METZ01_LOCUS28343</name>
</gene>
<dbReference type="InterPro" id="IPR035980">
    <property type="entry name" value="Ribosomal_bS6_sf"/>
</dbReference>
<evidence type="ECO:0000256" key="4">
    <source>
        <dbReference type="ARBA" id="ARBA00022980"/>
    </source>
</evidence>
<keyword evidence="5" id="KW-0687">Ribonucleoprotein</keyword>
<evidence type="ECO:0008006" key="7">
    <source>
        <dbReference type="Google" id="ProtNLM"/>
    </source>
</evidence>
<evidence type="ECO:0000256" key="3">
    <source>
        <dbReference type="ARBA" id="ARBA00022884"/>
    </source>
</evidence>
<evidence type="ECO:0000256" key="2">
    <source>
        <dbReference type="ARBA" id="ARBA00022730"/>
    </source>
</evidence>
<dbReference type="EMBL" id="UINC01001247">
    <property type="protein sequence ID" value="SUZ75489.1"/>
    <property type="molecule type" value="Genomic_DNA"/>
</dbReference>
<dbReference type="HAMAP" id="MF_00360">
    <property type="entry name" value="Ribosomal_bS6"/>
    <property type="match status" value="1"/>
</dbReference>
<dbReference type="PROSITE" id="PS01048">
    <property type="entry name" value="RIBOSOMAL_S6"/>
    <property type="match status" value="1"/>
</dbReference>
<reference evidence="6" key="1">
    <citation type="submission" date="2018-05" db="EMBL/GenBank/DDBJ databases">
        <authorList>
            <person name="Lanie J.A."/>
            <person name="Ng W.-L."/>
            <person name="Kazmierczak K.M."/>
            <person name="Andrzejewski T.M."/>
            <person name="Davidsen T.M."/>
            <person name="Wayne K.J."/>
            <person name="Tettelin H."/>
            <person name="Glass J.I."/>
            <person name="Rusch D."/>
            <person name="Podicherti R."/>
            <person name="Tsui H.-C.T."/>
            <person name="Winkler M.E."/>
        </authorList>
    </citation>
    <scope>NUCLEOTIDE SEQUENCE</scope>
</reference>
<dbReference type="NCBIfam" id="TIGR00166">
    <property type="entry name" value="S6"/>
    <property type="match status" value="1"/>
</dbReference>